<evidence type="ECO:0000313" key="1">
    <source>
        <dbReference type="EMBL" id="MPM22596.1"/>
    </source>
</evidence>
<dbReference type="AlphaFoldDB" id="A0A644Y264"/>
<comment type="caution">
    <text evidence="1">The sequence shown here is derived from an EMBL/GenBank/DDBJ whole genome shotgun (WGS) entry which is preliminary data.</text>
</comment>
<accession>A0A644Y264</accession>
<name>A0A644Y264_9ZZZZ</name>
<reference evidence="1" key="1">
    <citation type="submission" date="2019-08" db="EMBL/GenBank/DDBJ databases">
        <authorList>
            <person name="Kucharzyk K."/>
            <person name="Murdoch R.W."/>
            <person name="Higgins S."/>
            <person name="Loffler F."/>
        </authorList>
    </citation>
    <scope>NUCLEOTIDE SEQUENCE</scope>
</reference>
<dbReference type="EMBL" id="VSSQ01003841">
    <property type="protein sequence ID" value="MPM22596.1"/>
    <property type="molecule type" value="Genomic_DNA"/>
</dbReference>
<organism evidence="1">
    <name type="scientific">bioreactor metagenome</name>
    <dbReference type="NCBI Taxonomy" id="1076179"/>
    <lineage>
        <taxon>unclassified sequences</taxon>
        <taxon>metagenomes</taxon>
        <taxon>ecological metagenomes</taxon>
    </lineage>
</organism>
<gene>
    <name evidence="1" type="ORF">SDC9_69053</name>
</gene>
<sequence>MTPRQAIREYCKWCMGNSSSEVKLCQSETCPLHEQRMGKRPDHQVLTPCKAIRARCLDCTESAKEVRYCSQDSCLLHTFRFGTNPNRTMNQEAAEEDLDQHISSALNSPIYNTGIEQ</sequence>
<proteinExistence type="predicted"/>
<protein>
    <submittedName>
        <fullName evidence="1">Uncharacterized protein</fullName>
    </submittedName>
</protein>